<dbReference type="PANTHER" id="PTHR11364:SF27">
    <property type="entry name" value="SULFURTRANSFERASE"/>
    <property type="match status" value="1"/>
</dbReference>
<dbReference type="KEGG" id="hhu:AR456_09330"/>
<feature type="domain" description="Rhodanese" evidence="4">
    <location>
        <begin position="36"/>
        <end position="157"/>
    </location>
</feature>
<dbReference type="Proteomes" id="UP000019113">
    <property type="component" value="Unassembled WGS sequence"/>
</dbReference>
<feature type="chain" id="PRO_5009977478" description="Rhodanese domain-containing protein" evidence="3">
    <location>
        <begin position="20"/>
        <end position="326"/>
    </location>
</feature>
<keyword evidence="2" id="KW-0677">Repeat</keyword>
<keyword evidence="1" id="KW-0808">Transferase</keyword>
<dbReference type="EMBL" id="AVBC01000016">
    <property type="protein sequence ID" value="ERL52614.1"/>
    <property type="molecule type" value="Genomic_DNA"/>
</dbReference>
<accession>W1NAR0</accession>
<dbReference type="SUPFAM" id="SSF52821">
    <property type="entry name" value="Rhodanese/Cell cycle control phosphatase"/>
    <property type="match status" value="2"/>
</dbReference>
<feature type="domain" description="Rhodanese" evidence="4">
    <location>
        <begin position="187"/>
        <end position="303"/>
    </location>
</feature>
<feature type="signal peptide" evidence="3">
    <location>
        <begin position="1"/>
        <end position="19"/>
    </location>
</feature>
<dbReference type="CDD" id="cd01448">
    <property type="entry name" value="TST_Repeat_1"/>
    <property type="match status" value="1"/>
</dbReference>
<dbReference type="SMART" id="SM00450">
    <property type="entry name" value="RHOD"/>
    <property type="match status" value="2"/>
</dbReference>
<evidence type="ECO:0000256" key="3">
    <source>
        <dbReference type="SAM" id="SignalP"/>
    </source>
</evidence>
<keyword evidence="6" id="KW-1185">Reference proteome</keyword>
<dbReference type="GO" id="GO:0004792">
    <property type="term" value="F:thiosulfate-cyanide sulfurtransferase activity"/>
    <property type="evidence" value="ECO:0007669"/>
    <property type="project" value="TreeGrafter"/>
</dbReference>
<evidence type="ECO:0000259" key="4">
    <source>
        <dbReference type="PROSITE" id="PS50206"/>
    </source>
</evidence>
<proteinExistence type="predicted"/>
<dbReference type="RefSeq" id="WP_021817673.1">
    <property type="nucleotide sequence ID" value="NZ_AVBC01000016.1"/>
</dbReference>
<dbReference type="InterPro" id="IPR036873">
    <property type="entry name" value="Rhodanese-like_dom_sf"/>
</dbReference>
<sequence length="326" mass="34781">MRRTFPAVALLMATGTVYAANVEPLVSPQWLSEHLEDENLVVLDIRSSVDNGGDRSSFEKAHIPGSIYSSYTEDGWRETRDGVQGVMPPVSSLERLIGGLGIDNDDTVVIVPAGTGATDFGSAARVFWTFQVLSHDDVTILDGGFAGWQEAGLDVASGEVQYPDPVRFEGSLDDSLLATTEEVEAARDAQVQLVDARPEGFFSGGEQSSATSSPGTIPGALNLPYENFLRDDKGAWHLDTAEVTARLQASELSGDAPMVSFCNTGHWAATDWFVLSQIAGYDDVALYDGSMAEWTQDGTRPVQVAKRGLGKVLDALGIGNDSESGS</sequence>
<evidence type="ECO:0000313" key="6">
    <source>
        <dbReference type="Proteomes" id="UP000019113"/>
    </source>
</evidence>
<name>W1NAR0_9GAMM</name>
<reference evidence="5 6" key="1">
    <citation type="submission" date="2013-08" db="EMBL/GenBank/DDBJ databases">
        <title>draft genome of Halomonas huanghegensis, strain BJGMM-B45T.</title>
        <authorList>
            <person name="Miao C."/>
            <person name="Wan Y."/>
            <person name="Jin W."/>
        </authorList>
    </citation>
    <scope>NUCLEOTIDE SEQUENCE [LARGE SCALE GENOMIC DNA]</scope>
    <source>
        <strain evidence="5 6">BJGMM-B45</strain>
    </source>
</reference>
<dbReference type="PANTHER" id="PTHR11364">
    <property type="entry name" value="THIOSULFATE SULFERTANSFERASE"/>
    <property type="match status" value="1"/>
</dbReference>
<protein>
    <recommendedName>
        <fullName evidence="4">Rhodanese domain-containing protein</fullName>
    </recommendedName>
</protein>
<dbReference type="InterPro" id="IPR001763">
    <property type="entry name" value="Rhodanese-like_dom"/>
</dbReference>
<evidence type="ECO:0000256" key="1">
    <source>
        <dbReference type="ARBA" id="ARBA00022679"/>
    </source>
</evidence>
<organism evidence="5 6">
    <name type="scientific">Halomonas huangheensis</name>
    <dbReference type="NCBI Taxonomy" id="1178482"/>
    <lineage>
        <taxon>Bacteria</taxon>
        <taxon>Pseudomonadati</taxon>
        <taxon>Pseudomonadota</taxon>
        <taxon>Gammaproteobacteria</taxon>
        <taxon>Oceanospirillales</taxon>
        <taxon>Halomonadaceae</taxon>
        <taxon>Halomonas</taxon>
    </lineage>
</organism>
<dbReference type="InterPro" id="IPR045078">
    <property type="entry name" value="TST/MPST-like"/>
</dbReference>
<dbReference type="AlphaFoldDB" id="W1NAR0"/>
<dbReference type="PATRIC" id="fig|1178482.3.peg.733"/>
<dbReference type="eggNOG" id="COG2897">
    <property type="taxonomic scope" value="Bacteria"/>
</dbReference>
<evidence type="ECO:0000256" key="2">
    <source>
        <dbReference type="ARBA" id="ARBA00022737"/>
    </source>
</evidence>
<dbReference type="STRING" id="1178482.AR456_09330"/>
<evidence type="ECO:0000313" key="5">
    <source>
        <dbReference type="EMBL" id="ERL52614.1"/>
    </source>
</evidence>
<gene>
    <name evidence="5" type="ORF">BJB45_18725</name>
</gene>
<dbReference type="Pfam" id="PF00581">
    <property type="entry name" value="Rhodanese"/>
    <property type="match status" value="2"/>
</dbReference>
<keyword evidence="3" id="KW-0732">Signal</keyword>
<dbReference type="CDD" id="cd01449">
    <property type="entry name" value="TST_Repeat_2"/>
    <property type="match status" value="1"/>
</dbReference>
<dbReference type="PROSITE" id="PS50206">
    <property type="entry name" value="RHODANESE_3"/>
    <property type="match status" value="2"/>
</dbReference>
<comment type="caution">
    <text evidence="5">The sequence shown here is derived from an EMBL/GenBank/DDBJ whole genome shotgun (WGS) entry which is preliminary data.</text>
</comment>
<dbReference type="Gene3D" id="3.40.250.10">
    <property type="entry name" value="Rhodanese-like domain"/>
    <property type="match status" value="2"/>
</dbReference>
<dbReference type="OrthoDB" id="9781034at2"/>